<dbReference type="PANTHER" id="PTHR44307:SF2">
    <property type="entry name" value="PHOSPHOETHANOLAMINE METHYLTRANSFERASE ISOFORM X1"/>
    <property type="match status" value="1"/>
</dbReference>
<dbReference type="InterPro" id="IPR013216">
    <property type="entry name" value="Methyltransf_11"/>
</dbReference>
<dbReference type="Proteomes" id="UP000037460">
    <property type="component" value="Unassembled WGS sequence"/>
</dbReference>
<sequence>MYNWRVRAVEKALDRVGKAVGPLEVSDLSSLGHLDQYHYLGTEACDEVAELLGLGPGSTLLDIGSGIGGPARYLAATTGCSVVGVELQRDLYEASASLTSRCRSINKLVSFVNADATGVHSLQLPQPFGLHGQFDHFMSLLVNLHIPDRRALHAGILPRIRPGGTFVIDDFAAVAPATAAEGRTLVDLVKAPSVTSVSAYVAELEDVGFVDVETVDMTAKWAHWTAARHTEYVAAEAEMVALHGRQIFENRSYFYSKIDELFAGGRVGEQLIGAASAQPPLPWLSPPQPGLHDSLQYHFFLGPLFIAVRVFHTATLQSSTAWLYDTSQPSMGPIELLNTYTPLQTGVGPGIVLEGEEMCIVDDSVNGATITLRPSNPKAQAVLQQAGVGRGSLGRPELRIEVEQGHSYGWMPAGFEGEADRPVIHRPAMVANVAMWRGVARGGFGYSKTGPWTAPSIVWTADATFGDDKYNYFKLLAPEAHESGTLLESAQADTYQQQDVAYGRIGGERVTASLKEIAKWHTIIGGRGGNDMEMKYENRLCGFTLQVGDKPPTTGLAYNERCFGCLW</sequence>
<dbReference type="AlphaFoldDB" id="A0A0M0JJ46"/>
<accession>A0A0M0JJ46</accession>
<dbReference type="Pfam" id="PF08241">
    <property type="entry name" value="Methyltransf_11"/>
    <property type="match status" value="1"/>
</dbReference>
<keyword evidence="3 9" id="KW-0489">Methyltransferase</keyword>
<protein>
    <recommendedName>
        <fullName evidence="5">phosphoethanolamine N-methyltransferase</fullName>
        <ecNumber evidence="5">2.1.1.103</ecNumber>
    </recommendedName>
</protein>
<dbReference type="CDD" id="cd02440">
    <property type="entry name" value="AdoMet_MTases"/>
    <property type="match status" value="1"/>
</dbReference>
<evidence type="ECO:0000256" key="4">
    <source>
        <dbReference type="ARBA" id="ARBA00022679"/>
    </source>
</evidence>
<reference evidence="10" key="1">
    <citation type="journal article" date="2015" name="PLoS Genet.">
        <title>Genome Sequence and Transcriptome Analyses of Chrysochromulina tobin: Metabolic Tools for Enhanced Algal Fitness in the Prominent Order Prymnesiales (Haptophyceae).</title>
        <authorList>
            <person name="Hovde B.T."/>
            <person name="Deodato C.R."/>
            <person name="Hunsperger H.M."/>
            <person name="Ryken S.A."/>
            <person name="Yost W."/>
            <person name="Jha R.K."/>
            <person name="Patterson J."/>
            <person name="Monnat R.J. Jr."/>
            <person name="Barlow S.B."/>
            <person name="Starkenburg S.R."/>
            <person name="Cattolico R.A."/>
        </authorList>
    </citation>
    <scope>NUCLEOTIDE SEQUENCE</scope>
    <source>
        <strain evidence="10">CCMP291</strain>
    </source>
</reference>
<comment type="caution">
    <text evidence="9">The sequence shown here is derived from an EMBL/GenBank/DDBJ whole genome shotgun (WGS) entry which is preliminary data.</text>
</comment>
<comment type="catalytic activity">
    <reaction evidence="7">
        <text>N-methylethanolamine phosphate + S-adenosyl-L-methionine = N,N-dimethylethanolamine phosphate + S-adenosyl-L-homocysteine + H(+)</text>
        <dbReference type="Rhea" id="RHEA:25321"/>
        <dbReference type="ChEBI" id="CHEBI:15378"/>
        <dbReference type="ChEBI" id="CHEBI:57781"/>
        <dbReference type="ChEBI" id="CHEBI:57856"/>
        <dbReference type="ChEBI" id="CHEBI:58641"/>
        <dbReference type="ChEBI" id="CHEBI:59789"/>
        <dbReference type="EC" id="2.1.1.103"/>
    </reaction>
    <physiologicalReaction direction="left-to-right" evidence="7">
        <dbReference type="Rhea" id="RHEA:25322"/>
    </physiologicalReaction>
</comment>
<evidence type="ECO:0000256" key="3">
    <source>
        <dbReference type="ARBA" id="ARBA00022603"/>
    </source>
</evidence>
<keyword evidence="10" id="KW-1185">Reference proteome</keyword>
<comment type="catalytic activity">
    <reaction evidence="6">
        <text>N,N-dimethylethanolamine phosphate + S-adenosyl-L-methionine = phosphocholine + S-adenosyl-L-homocysteine + H(+)</text>
        <dbReference type="Rhea" id="RHEA:25325"/>
        <dbReference type="ChEBI" id="CHEBI:15378"/>
        <dbReference type="ChEBI" id="CHEBI:57856"/>
        <dbReference type="ChEBI" id="CHEBI:58641"/>
        <dbReference type="ChEBI" id="CHEBI:59789"/>
        <dbReference type="ChEBI" id="CHEBI:295975"/>
        <dbReference type="EC" id="2.1.1.103"/>
    </reaction>
    <physiologicalReaction direction="left-to-right" evidence="6">
        <dbReference type="Rhea" id="RHEA:25326"/>
    </physiologicalReaction>
</comment>
<proteinExistence type="predicted"/>
<dbReference type="SUPFAM" id="SSF53335">
    <property type="entry name" value="S-adenosyl-L-methionine-dependent methyltransferases"/>
    <property type="match status" value="1"/>
</dbReference>
<evidence type="ECO:0000256" key="6">
    <source>
        <dbReference type="ARBA" id="ARBA00047619"/>
    </source>
</evidence>
<evidence type="ECO:0000256" key="2">
    <source>
        <dbReference type="ARBA" id="ARBA00005189"/>
    </source>
</evidence>
<keyword evidence="4 9" id="KW-0808">Transferase</keyword>
<dbReference type="EMBL" id="JWZX01002874">
    <property type="protein sequence ID" value="KOO26268.1"/>
    <property type="molecule type" value="Genomic_DNA"/>
</dbReference>
<feature type="domain" description="Methyltransferase type 11" evidence="8">
    <location>
        <begin position="61"/>
        <end position="168"/>
    </location>
</feature>
<dbReference type="Gene3D" id="3.40.50.150">
    <property type="entry name" value="Vaccinia Virus protein VP39"/>
    <property type="match status" value="1"/>
</dbReference>
<evidence type="ECO:0000259" key="8">
    <source>
        <dbReference type="Pfam" id="PF08241"/>
    </source>
</evidence>
<evidence type="ECO:0000256" key="7">
    <source>
        <dbReference type="ARBA" id="ARBA00047841"/>
    </source>
</evidence>
<evidence type="ECO:0000256" key="5">
    <source>
        <dbReference type="ARBA" id="ARBA00035674"/>
    </source>
</evidence>
<dbReference type="GO" id="GO:0032259">
    <property type="term" value="P:methylation"/>
    <property type="evidence" value="ECO:0007669"/>
    <property type="project" value="UniProtKB-KW"/>
</dbReference>
<dbReference type="GO" id="GO:0000234">
    <property type="term" value="F:phosphoethanolamine N-methyltransferase activity"/>
    <property type="evidence" value="ECO:0007669"/>
    <property type="project" value="UniProtKB-EC"/>
</dbReference>
<comment type="pathway">
    <text evidence="2">Lipid metabolism.</text>
</comment>
<evidence type="ECO:0000313" key="9">
    <source>
        <dbReference type="EMBL" id="KOO26268.1"/>
    </source>
</evidence>
<dbReference type="EC" id="2.1.1.103" evidence="5"/>
<evidence type="ECO:0000256" key="1">
    <source>
        <dbReference type="ARBA" id="ARBA00004969"/>
    </source>
</evidence>
<gene>
    <name evidence="9" type="ORF">Ctob_006974</name>
</gene>
<dbReference type="OrthoDB" id="8300214at2759"/>
<dbReference type="PANTHER" id="PTHR44307">
    <property type="entry name" value="PHOSPHOETHANOLAMINE METHYLTRANSFERASE"/>
    <property type="match status" value="1"/>
</dbReference>
<name>A0A0M0JJ46_9EUKA</name>
<evidence type="ECO:0000313" key="10">
    <source>
        <dbReference type="Proteomes" id="UP000037460"/>
    </source>
</evidence>
<comment type="pathway">
    <text evidence="1">Phospholipid metabolism; phosphatidylcholine biosynthesis.</text>
</comment>
<organism evidence="9 10">
    <name type="scientific">Chrysochromulina tobinii</name>
    <dbReference type="NCBI Taxonomy" id="1460289"/>
    <lineage>
        <taxon>Eukaryota</taxon>
        <taxon>Haptista</taxon>
        <taxon>Haptophyta</taxon>
        <taxon>Prymnesiophyceae</taxon>
        <taxon>Prymnesiales</taxon>
        <taxon>Chrysochromulinaceae</taxon>
        <taxon>Chrysochromulina</taxon>
    </lineage>
</organism>
<dbReference type="InterPro" id="IPR029063">
    <property type="entry name" value="SAM-dependent_MTases_sf"/>
</dbReference>